<reference evidence="2" key="1">
    <citation type="journal article" date="2006" name="Proc. Natl. Acad. Sci. U.S.A.">
        <title>Genome analysis of the smallest free-living eukaryote Ostreococcus tauri unveils many unique features.</title>
        <authorList>
            <person name="Derelle E."/>
            <person name="Ferraz C."/>
            <person name="Rombauts S."/>
            <person name="Rouze P."/>
            <person name="Worden A.Z."/>
            <person name="Robbens S."/>
            <person name="Partensky F."/>
            <person name="Degroeve S."/>
            <person name="Echeynie S."/>
            <person name="Cooke R."/>
            <person name="Saeys Y."/>
            <person name="Wuyts J."/>
            <person name="Jabbari K."/>
            <person name="Bowler C."/>
            <person name="Panaud O."/>
            <person name="Piegu B."/>
            <person name="Ball S.G."/>
            <person name="Ral J.-P."/>
            <person name="Bouget F.-Y."/>
            <person name="Piganeau G."/>
            <person name="De Baets B."/>
            <person name="Picard A."/>
            <person name="Delseny M."/>
            <person name="Demaille J."/>
            <person name="Van de Peer Y."/>
            <person name="Moreau H."/>
        </authorList>
    </citation>
    <scope>NUCLEOTIDE SEQUENCE [LARGE SCALE GENOMIC DNA]</scope>
    <source>
        <strain evidence="2">OTTH 0595 / CCAP 157/2 / RCC745</strain>
    </source>
</reference>
<reference evidence="1 2" key="2">
    <citation type="journal article" date="2014" name="BMC Genomics">
        <title>An improved genome of the model marine alga Ostreococcus tauri unfolds by assessing Illumina de novo assemblies.</title>
        <authorList>
            <person name="Blanc-Mathieu R."/>
            <person name="Verhelst B."/>
            <person name="Derelle E."/>
            <person name="Rombauts S."/>
            <person name="Bouget F.Y."/>
            <person name="Carre I."/>
            <person name="Chateau A."/>
            <person name="Eyre-Walker A."/>
            <person name="Grimsley N."/>
            <person name="Moreau H."/>
            <person name="Piegu B."/>
            <person name="Rivals E."/>
            <person name="Schackwitz W."/>
            <person name="Van de Peer Y."/>
            <person name="Piganeau G."/>
        </authorList>
    </citation>
    <scope>NUCLEOTIDE SEQUENCE [LARGE SCALE GENOMIC DNA]</scope>
    <source>
        <strain evidence="2">OTTH 0595 / CCAP 157/2 / RCC745</strain>
    </source>
</reference>
<organism evidence="1 2">
    <name type="scientific">Ostreococcus tauri</name>
    <name type="common">Marine green alga</name>
    <dbReference type="NCBI Taxonomy" id="70448"/>
    <lineage>
        <taxon>Eukaryota</taxon>
        <taxon>Viridiplantae</taxon>
        <taxon>Chlorophyta</taxon>
        <taxon>Mamiellophyceae</taxon>
        <taxon>Mamiellales</taxon>
        <taxon>Bathycoccaceae</taxon>
        <taxon>Ostreococcus</taxon>
    </lineage>
</organism>
<proteinExistence type="predicted"/>
<dbReference type="RefSeq" id="XP_022839365.1">
    <property type="nucleotide sequence ID" value="XM_022983729.1"/>
</dbReference>
<dbReference type="KEGG" id="ota:OT_ostta07g00900"/>
<name>A0A090M8Z9_OSTTA</name>
<dbReference type="AlphaFoldDB" id="A0A090M8Z9"/>
<sequence>MDASRASMDAESTRIEGVAMKEATVAVTSEDEDDFEDEDGFCLVSDESARRDARAFVASCVDDCDIETIEADDIRRAIARAMLEARERSGRGKGWRARARRTRRWTRRAWRWTKSAKKASVALQHPWTRRVAMAVMCGTGRVAWTTMVAWAMW</sequence>
<evidence type="ECO:0000313" key="2">
    <source>
        <dbReference type="Proteomes" id="UP000009170"/>
    </source>
</evidence>
<protein>
    <submittedName>
        <fullName evidence="1">Unnamed product</fullName>
    </submittedName>
</protein>
<dbReference type="Proteomes" id="UP000009170">
    <property type="component" value="Unassembled WGS sequence"/>
</dbReference>
<accession>A0A090M8Z9</accession>
<dbReference type="InParanoid" id="A0A090M8Z9"/>
<dbReference type="GeneID" id="34945955"/>
<comment type="caution">
    <text evidence="1">The sequence shown here is derived from an EMBL/GenBank/DDBJ whole genome shotgun (WGS) entry which is preliminary data.</text>
</comment>
<keyword evidence="2" id="KW-1185">Reference proteome</keyword>
<gene>
    <name evidence="1" type="ORF">OT_ostta07g00900</name>
</gene>
<dbReference type="EMBL" id="CAID01000007">
    <property type="protein sequence ID" value="CEF98604.1"/>
    <property type="molecule type" value="Genomic_DNA"/>
</dbReference>
<evidence type="ECO:0000313" key="1">
    <source>
        <dbReference type="EMBL" id="CEF98604.1"/>
    </source>
</evidence>